<evidence type="ECO:0000259" key="1">
    <source>
        <dbReference type="Pfam" id="PF05406"/>
    </source>
</evidence>
<dbReference type="Pfam" id="PF05406">
    <property type="entry name" value="WGR"/>
    <property type="match status" value="1"/>
</dbReference>
<protein>
    <submittedName>
        <fullName evidence="2">WGR domain-containing protein</fullName>
    </submittedName>
</protein>
<dbReference type="Proteomes" id="UP000291562">
    <property type="component" value="Chromosome"/>
</dbReference>
<evidence type="ECO:0000313" key="3">
    <source>
        <dbReference type="Proteomes" id="UP000291562"/>
    </source>
</evidence>
<dbReference type="OrthoDB" id="5801306at2"/>
<dbReference type="AlphaFoldDB" id="A0A411HMS4"/>
<dbReference type="EMBL" id="CP035704">
    <property type="protein sequence ID" value="QBB71770.1"/>
    <property type="molecule type" value="Genomic_DNA"/>
</dbReference>
<accession>A0A411HMS4</accession>
<name>A0A411HMS4_9GAMM</name>
<gene>
    <name evidence="2" type="ORF">ELE36_16195</name>
</gene>
<dbReference type="CDD" id="cd07996">
    <property type="entry name" value="WGR_MMR_like"/>
    <property type="match status" value="1"/>
</dbReference>
<dbReference type="InterPro" id="IPR036930">
    <property type="entry name" value="WGR_dom_sf"/>
</dbReference>
<dbReference type="RefSeq" id="WP_129835106.1">
    <property type="nucleotide sequence ID" value="NZ_CP035704.1"/>
</dbReference>
<feature type="domain" description="WGR" evidence="1">
    <location>
        <begin position="1"/>
        <end position="70"/>
    </location>
</feature>
<sequence length="86" mass="9804">MRIYMQTKPAAAEAPRYYQIALQQDLLGGWTLTREWGQTGGRISLKQEVYLERDDALSAFELARDAQLKRGFFITFSQGLEGRAFG</sequence>
<proteinExistence type="predicted"/>
<dbReference type="InterPro" id="IPR008893">
    <property type="entry name" value="WGR_domain"/>
</dbReference>
<keyword evidence="3" id="KW-1185">Reference proteome</keyword>
<dbReference type="InterPro" id="IPR049809">
    <property type="entry name" value="YehF/YfeS-like_WGR"/>
</dbReference>
<dbReference type="SUPFAM" id="SSF142921">
    <property type="entry name" value="WGR domain-like"/>
    <property type="match status" value="1"/>
</dbReference>
<evidence type="ECO:0000313" key="2">
    <source>
        <dbReference type="EMBL" id="QBB71770.1"/>
    </source>
</evidence>
<organism evidence="2 3">
    <name type="scientific">Pseudolysobacter antarcticus</name>
    <dbReference type="NCBI Taxonomy" id="2511995"/>
    <lineage>
        <taxon>Bacteria</taxon>
        <taxon>Pseudomonadati</taxon>
        <taxon>Pseudomonadota</taxon>
        <taxon>Gammaproteobacteria</taxon>
        <taxon>Lysobacterales</taxon>
        <taxon>Rhodanobacteraceae</taxon>
        <taxon>Pseudolysobacter</taxon>
    </lineage>
</organism>
<reference evidence="2 3" key="1">
    <citation type="submission" date="2019-01" db="EMBL/GenBank/DDBJ databases">
        <title>Pseudolysobacter antarctica gen. nov., sp. nov., isolated from Fildes Peninsula, Antarctica.</title>
        <authorList>
            <person name="Wei Z."/>
            <person name="Peng F."/>
        </authorList>
    </citation>
    <scope>NUCLEOTIDE SEQUENCE [LARGE SCALE GENOMIC DNA]</scope>
    <source>
        <strain evidence="2 3">AQ6-296</strain>
    </source>
</reference>
<dbReference type="KEGG" id="xbc:ELE36_16195"/>